<proteinExistence type="inferred from homology"/>
<dbReference type="Pfam" id="PF00005">
    <property type="entry name" value="ABC_tran"/>
    <property type="match status" value="1"/>
</dbReference>
<dbReference type="Gene3D" id="3.40.50.300">
    <property type="entry name" value="P-loop containing nucleotide triphosphate hydrolases"/>
    <property type="match status" value="1"/>
</dbReference>
<name>A0A5N5ETM9_9ACTN</name>
<gene>
    <name evidence="6" type="ORF">F5983_12850</name>
</gene>
<dbReference type="EMBL" id="VYUA01000009">
    <property type="protein sequence ID" value="KAB2592092.1"/>
    <property type="molecule type" value="Genomic_DNA"/>
</dbReference>
<keyword evidence="4 6" id="KW-0067">ATP-binding</keyword>
<dbReference type="PROSITE" id="PS50893">
    <property type="entry name" value="ABC_TRANSPORTER_2"/>
    <property type="match status" value="1"/>
</dbReference>
<evidence type="ECO:0000313" key="7">
    <source>
        <dbReference type="Proteomes" id="UP000326907"/>
    </source>
</evidence>
<evidence type="ECO:0000256" key="1">
    <source>
        <dbReference type="ARBA" id="ARBA00005417"/>
    </source>
</evidence>
<dbReference type="CDD" id="cd03230">
    <property type="entry name" value="ABC_DR_subfamily_A"/>
    <property type="match status" value="1"/>
</dbReference>
<organism evidence="6 7">
    <name type="scientific">Streptomyces arboris</name>
    <dbReference type="NCBI Taxonomy" id="2600619"/>
    <lineage>
        <taxon>Bacteria</taxon>
        <taxon>Bacillati</taxon>
        <taxon>Actinomycetota</taxon>
        <taxon>Actinomycetes</taxon>
        <taxon>Kitasatosporales</taxon>
        <taxon>Streptomycetaceae</taxon>
        <taxon>Streptomyces</taxon>
    </lineage>
</organism>
<evidence type="ECO:0000313" key="6">
    <source>
        <dbReference type="EMBL" id="KAB2592092.1"/>
    </source>
</evidence>
<dbReference type="InterPro" id="IPR003439">
    <property type="entry name" value="ABC_transporter-like_ATP-bd"/>
</dbReference>
<protein>
    <submittedName>
        <fullName evidence="6">ABC transporter ATP-binding protein</fullName>
    </submittedName>
</protein>
<evidence type="ECO:0000256" key="3">
    <source>
        <dbReference type="ARBA" id="ARBA00022741"/>
    </source>
</evidence>
<keyword evidence="2" id="KW-0813">Transport</keyword>
<feature type="domain" description="ABC transporter" evidence="5">
    <location>
        <begin position="5"/>
        <end position="230"/>
    </location>
</feature>
<dbReference type="PANTHER" id="PTHR43335">
    <property type="entry name" value="ABC TRANSPORTER, ATP-BINDING PROTEIN"/>
    <property type="match status" value="1"/>
</dbReference>
<dbReference type="Proteomes" id="UP000326907">
    <property type="component" value="Unassembled WGS sequence"/>
</dbReference>
<dbReference type="AlphaFoldDB" id="A0A5N5ETM9"/>
<dbReference type="GO" id="GO:0016887">
    <property type="term" value="F:ATP hydrolysis activity"/>
    <property type="evidence" value="ECO:0007669"/>
    <property type="project" value="InterPro"/>
</dbReference>
<comment type="similarity">
    <text evidence="1">Belongs to the ABC transporter superfamily.</text>
</comment>
<reference evidence="6 7" key="1">
    <citation type="submission" date="2019-09" db="EMBL/GenBank/DDBJ databases">
        <authorList>
            <person name="Liu P."/>
        </authorList>
    </citation>
    <scope>NUCLEOTIDE SEQUENCE [LARGE SCALE GENOMIC DNA]</scope>
    <source>
        <strain evidence="6 7">TRM68085</strain>
    </source>
</reference>
<evidence type="ECO:0000259" key="5">
    <source>
        <dbReference type="PROSITE" id="PS50893"/>
    </source>
</evidence>
<keyword evidence="3" id="KW-0547">Nucleotide-binding</keyword>
<dbReference type="GO" id="GO:0005524">
    <property type="term" value="F:ATP binding"/>
    <property type="evidence" value="ECO:0007669"/>
    <property type="project" value="UniProtKB-KW"/>
</dbReference>
<dbReference type="InterPro" id="IPR003593">
    <property type="entry name" value="AAA+_ATPase"/>
</dbReference>
<comment type="caution">
    <text evidence="6">The sequence shown here is derived from an EMBL/GenBank/DDBJ whole genome shotgun (WGS) entry which is preliminary data.</text>
</comment>
<dbReference type="SUPFAM" id="SSF52540">
    <property type="entry name" value="P-loop containing nucleoside triphosphate hydrolases"/>
    <property type="match status" value="1"/>
</dbReference>
<sequence length="303" mass="32217">MTVILEARGLGKRYGRRQALADCTLSVPSGRVVGLVGPNGAGKSTLLQLACGLITPTSGTIEVLGSRPGSGAAQLARVGFVAQDTPTYAQLSVADHLELGARLNPAWDAKLAGARIEELGLDPAQRVGRLSGGQRAQVALTLAVSKRPDLLILDEPVAALDPLARREFLQGLMEYVAEHGTSVILSSHLVSDLERVCDHLVSLVASRVQIAGDVDDLLGSHFRLTTARREADSLPAGLQVLRATHTERQSTFIVRADTLVHDPAWVLDPLDLEDLVLTYMAEGRTAPASASTPARRPAKEAQR</sequence>
<dbReference type="SMART" id="SM00382">
    <property type="entry name" value="AAA"/>
    <property type="match status" value="1"/>
</dbReference>
<dbReference type="InterPro" id="IPR027417">
    <property type="entry name" value="P-loop_NTPase"/>
</dbReference>
<evidence type="ECO:0000256" key="4">
    <source>
        <dbReference type="ARBA" id="ARBA00022840"/>
    </source>
</evidence>
<accession>A0A5N5ETM9</accession>
<keyword evidence="7" id="KW-1185">Reference proteome</keyword>
<dbReference type="RefSeq" id="WP_151510422.1">
    <property type="nucleotide sequence ID" value="NZ_JBMVCA010000009.1"/>
</dbReference>
<evidence type="ECO:0000256" key="2">
    <source>
        <dbReference type="ARBA" id="ARBA00022448"/>
    </source>
</evidence>